<organism evidence="1 2">
    <name type="scientific">Auriscalpium vulgare</name>
    <dbReference type="NCBI Taxonomy" id="40419"/>
    <lineage>
        <taxon>Eukaryota</taxon>
        <taxon>Fungi</taxon>
        <taxon>Dikarya</taxon>
        <taxon>Basidiomycota</taxon>
        <taxon>Agaricomycotina</taxon>
        <taxon>Agaricomycetes</taxon>
        <taxon>Russulales</taxon>
        <taxon>Auriscalpiaceae</taxon>
        <taxon>Auriscalpium</taxon>
    </lineage>
</organism>
<reference evidence="1" key="1">
    <citation type="submission" date="2021-02" db="EMBL/GenBank/DDBJ databases">
        <authorList>
            <consortium name="DOE Joint Genome Institute"/>
            <person name="Ahrendt S."/>
            <person name="Looney B.P."/>
            <person name="Miyauchi S."/>
            <person name="Morin E."/>
            <person name="Drula E."/>
            <person name="Courty P.E."/>
            <person name="Chicoki N."/>
            <person name="Fauchery L."/>
            <person name="Kohler A."/>
            <person name="Kuo A."/>
            <person name="Labutti K."/>
            <person name="Pangilinan J."/>
            <person name="Lipzen A."/>
            <person name="Riley R."/>
            <person name="Andreopoulos W."/>
            <person name="He G."/>
            <person name="Johnson J."/>
            <person name="Barry K.W."/>
            <person name="Grigoriev I.V."/>
            <person name="Nagy L."/>
            <person name="Hibbett D."/>
            <person name="Henrissat B."/>
            <person name="Matheny P.B."/>
            <person name="Labbe J."/>
            <person name="Martin F."/>
        </authorList>
    </citation>
    <scope>NUCLEOTIDE SEQUENCE</scope>
    <source>
        <strain evidence="1">FP105234-sp</strain>
    </source>
</reference>
<protein>
    <submittedName>
        <fullName evidence="1">Carbohydrate-binding module family 50 protein</fullName>
    </submittedName>
</protein>
<sequence length="127" mass="12887">MGFRDASAQDNCARSYTVSSGDTCDAISAAQNVSTFQLATVNKAKIDAACDNLAIGEVLCLGITGQDCSTVHVVVSGDSCGVITDAAGIPLSTLLANNPNINSDCSNIYPGEVLCTSSTIFVNGTSS</sequence>
<dbReference type="Proteomes" id="UP000814033">
    <property type="component" value="Unassembled WGS sequence"/>
</dbReference>
<reference evidence="1" key="2">
    <citation type="journal article" date="2022" name="New Phytol.">
        <title>Evolutionary transition to the ectomycorrhizal habit in the genomes of a hyperdiverse lineage of mushroom-forming fungi.</title>
        <authorList>
            <person name="Looney B."/>
            <person name="Miyauchi S."/>
            <person name="Morin E."/>
            <person name="Drula E."/>
            <person name="Courty P.E."/>
            <person name="Kohler A."/>
            <person name="Kuo A."/>
            <person name="LaButti K."/>
            <person name="Pangilinan J."/>
            <person name="Lipzen A."/>
            <person name="Riley R."/>
            <person name="Andreopoulos W."/>
            <person name="He G."/>
            <person name="Johnson J."/>
            <person name="Nolan M."/>
            <person name="Tritt A."/>
            <person name="Barry K.W."/>
            <person name="Grigoriev I.V."/>
            <person name="Nagy L.G."/>
            <person name="Hibbett D."/>
            <person name="Henrissat B."/>
            <person name="Matheny P.B."/>
            <person name="Labbe J."/>
            <person name="Martin F.M."/>
        </authorList>
    </citation>
    <scope>NUCLEOTIDE SEQUENCE</scope>
    <source>
        <strain evidence="1">FP105234-sp</strain>
    </source>
</reference>
<dbReference type="EMBL" id="MU275870">
    <property type="protein sequence ID" value="KAI0049667.1"/>
    <property type="molecule type" value="Genomic_DNA"/>
</dbReference>
<gene>
    <name evidence="1" type="ORF">FA95DRAFT_1581577</name>
</gene>
<proteinExistence type="predicted"/>
<keyword evidence="2" id="KW-1185">Reference proteome</keyword>
<accession>A0ACB8S0L0</accession>
<name>A0ACB8S0L0_9AGAM</name>
<comment type="caution">
    <text evidence="1">The sequence shown here is derived from an EMBL/GenBank/DDBJ whole genome shotgun (WGS) entry which is preliminary data.</text>
</comment>
<evidence type="ECO:0000313" key="1">
    <source>
        <dbReference type="EMBL" id="KAI0049667.1"/>
    </source>
</evidence>
<evidence type="ECO:0000313" key="2">
    <source>
        <dbReference type="Proteomes" id="UP000814033"/>
    </source>
</evidence>